<dbReference type="PANTHER" id="PTHR10067">
    <property type="entry name" value="PHOSPHATIDYLSERINE DECARBOXYLASE"/>
    <property type="match status" value="1"/>
</dbReference>
<feature type="site" description="Cleavage (non-hydrolytic); by autocatalysis" evidence="11">
    <location>
        <begin position="257"/>
        <end position="258"/>
    </location>
</feature>
<evidence type="ECO:0000256" key="6">
    <source>
        <dbReference type="ARBA" id="ARBA00023145"/>
    </source>
</evidence>
<organism evidence="12">
    <name type="scientific">Chlamydia pneumoniae</name>
    <name type="common">Chlamydophila pneumoniae</name>
    <dbReference type="NCBI Taxonomy" id="83558"/>
    <lineage>
        <taxon>Bacteria</taxon>
        <taxon>Pseudomonadati</taxon>
        <taxon>Chlamydiota</taxon>
        <taxon>Chlamydiia</taxon>
        <taxon>Chlamydiales</taxon>
        <taxon>Chlamydiaceae</taxon>
        <taxon>Chlamydia/Chlamydophila group</taxon>
        <taxon>Chlamydia</taxon>
    </lineage>
</organism>
<keyword evidence="8 11" id="KW-0456">Lyase</keyword>
<reference evidence="12" key="1">
    <citation type="submission" date="2015-05" db="EMBL/GenBank/DDBJ databases">
        <authorList>
            <person name="Rattei Thomas"/>
        </authorList>
    </citation>
    <scope>NUCLEOTIDE SEQUENCE</scope>
    <source>
        <strain evidence="12">DC9</strain>
    </source>
</reference>
<comment type="pathway">
    <text evidence="1">Lipid metabolism.</text>
</comment>
<dbReference type="NCBIfam" id="TIGR00163">
    <property type="entry name" value="PS_decarb"/>
    <property type="match status" value="1"/>
</dbReference>
<evidence type="ECO:0000256" key="10">
    <source>
        <dbReference type="ARBA" id="ARBA00023317"/>
    </source>
</evidence>
<evidence type="ECO:0000256" key="11">
    <source>
        <dbReference type="HAMAP-Rule" id="MF_00663"/>
    </source>
</evidence>
<dbReference type="GO" id="GO:0005886">
    <property type="term" value="C:plasma membrane"/>
    <property type="evidence" value="ECO:0007669"/>
    <property type="project" value="UniProtKB-SubCell"/>
</dbReference>
<sequence length="301" mass="34839">MQKPQYIDRITKKKVIEPIFYEKTMLFLYNSKLGKKLSVFLSTHPIFSRIYGWLQRCSWTRRQIRPFMNRYKISEKELIKPVADFTSFNDFFTRKLKPEARPIVGGKEVFITPVDGRYLVYPNVSEFDKFIVKSKAFSLPKLLGDHELTKLYAHGSIVFARLAPFDYHRFHFPCDCLPQKTRCVNGALFSVHPLAVKDNFILFCENKRTVTVLETEQFGNVLYLEVGAMNVGSIVQTFSPNQTYAKGDEKGFFAFGGSTVILLFLPNAIRFDNDLLKNSRMGFETRCLMGQSLGRSQREEI</sequence>
<feature type="active site" description="Charge relay system; for autoendoproteolytic cleavage activity" evidence="11">
    <location>
        <position position="258"/>
    </location>
</feature>
<evidence type="ECO:0000256" key="4">
    <source>
        <dbReference type="ARBA" id="ARBA00023098"/>
    </source>
</evidence>
<feature type="chain" id="PRO_5023312899" description="Phosphatidylserine decarboxylase alpha chain" evidence="11">
    <location>
        <begin position="258"/>
        <end position="301"/>
    </location>
</feature>
<comment type="function">
    <text evidence="11">Catalyzes the formation of phosphatidylethanolamine (PtdEtn) from phosphatidylserine (PtdSer).</text>
</comment>
<keyword evidence="11" id="KW-1003">Cell membrane</keyword>
<comment type="cofactor">
    <cofactor evidence="11">
        <name>pyruvate</name>
        <dbReference type="ChEBI" id="CHEBI:15361"/>
    </cofactor>
    <text evidence="11">Binds 1 pyruvoyl group covalently per subunit.</text>
</comment>
<evidence type="ECO:0000256" key="2">
    <source>
        <dbReference type="ARBA" id="ARBA00022516"/>
    </source>
</evidence>
<dbReference type="InterPro" id="IPR033179">
    <property type="entry name" value="PSD_type2_pro"/>
</dbReference>
<feature type="active site" description="Schiff-base intermediate with substrate; via pyruvic acid; for decarboxylase activity" evidence="11">
    <location>
        <position position="258"/>
    </location>
</feature>
<dbReference type="GO" id="GO:0004609">
    <property type="term" value="F:phosphatidylserine decarboxylase activity"/>
    <property type="evidence" value="ECO:0007669"/>
    <property type="project" value="UniProtKB-UniRule"/>
</dbReference>
<evidence type="ECO:0000256" key="3">
    <source>
        <dbReference type="ARBA" id="ARBA00022793"/>
    </source>
</evidence>
<evidence type="ECO:0000256" key="5">
    <source>
        <dbReference type="ARBA" id="ARBA00023136"/>
    </source>
</evidence>
<gene>
    <name evidence="11" type="primary">psd</name>
    <name evidence="12" type="ORF">BN1224_DC9_CA_00110</name>
</gene>
<dbReference type="EMBL" id="LN847057">
    <property type="protein sequence ID" value="CRI42963.1"/>
    <property type="molecule type" value="Genomic_DNA"/>
</dbReference>
<keyword evidence="4 11" id="KW-0443">Lipid metabolism</keyword>
<dbReference type="UniPathway" id="UPA00558">
    <property type="reaction ID" value="UER00616"/>
</dbReference>
<feature type="modified residue" description="Pyruvic acid (Ser); by autocatalysis" evidence="11">
    <location>
        <position position="258"/>
    </location>
</feature>
<dbReference type="Pfam" id="PF02666">
    <property type="entry name" value="PS_Dcarbxylase"/>
    <property type="match status" value="1"/>
</dbReference>
<keyword evidence="10 11" id="KW-0670">Pyruvate</keyword>
<name>A0A0F7X009_CHLPN</name>
<evidence type="ECO:0000256" key="9">
    <source>
        <dbReference type="ARBA" id="ARBA00023264"/>
    </source>
</evidence>
<dbReference type="HAMAP" id="MF_00663">
    <property type="entry name" value="PS_decarb_PSD_B_type2"/>
    <property type="match status" value="1"/>
</dbReference>
<keyword evidence="3 11" id="KW-0210">Decarboxylase</keyword>
<evidence type="ECO:0000313" key="12">
    <source>
        <dbReference type="EMBL" id="CRI42963.1"/>
    </source>
</evidence>
<dbReference type="PANTHER" id="PTHR10067:SF17">
    <property type="entry name" value="PHOSPHATIDYLSERINE DECARBOXYLASE PROENZYME 2"/>
    <property type="match status" value="1"/>
</dbReference>
<evidence type="ECO:0000256" key="7">
    <source>
        <dbReference type="ARBA" id="ARBA00023209"/>
    </source>
</evidence>
<comment type="subcellular location">
    <subcellularLocation>
        <location evidence="11">Cell membrane</location>
        <topology evidence="11">Peripheral membrane protein</topology>
    </subcellularLocation>
</comment>
<feature type="active site" description="Charge relay system; for autoendoproteolytic cleavage activity" evidence="11">
    <location>
        <position position="115"/>
    </location>
</feature>
<evidence type="ECO:0000256" key="8">
    <source>
        <dbReference type="ARBA" id="ARBA00023239"/>
    </source>
</evidence>
<dbReference type="NCBIfam" id="NF001941">
    <property type="entry name" value="PRK00723.1"/>
    <property type="match status" value="1"/>
</dbReference>
<proteinExistence type="inferred from homology"/>
<feature type="active site" description="Charge relay system; for autoendoproteolytic cleavage activity" evidence="11">
    <location>
        <position position="171"/>
    </location>
</feature>
<keyword evidence="6 11" id="KW-0865">Zymogen</keyword>
<comment type="catalytic activity">
    <reaction evidence="11">
        <text>a 1,2-diacyl-sn-glycero-3-phospho-L-serine + H(+) = a 1,2-diacyl-sn-glycero-3-phosphoethanolamine + CO2</text>
        <dbReference type="Rhea" id="RHEA:20828"/>
        <dbReference type="ChEBI" id="CHEBI:15378"/>
        <dbReference type="ChEBI" id="CHEBI:16526"/>
        <dbReference type="ChEBI" id="CHEBI:57262"/>
        <dbReference type="ChEBI" id="CHEBI:64612"/>
        <dbReference type="EC" id="4.1.1.65"/>
    </reaction>
</comment>
<keyword evidence="7 11" id="KW-0594">Phospholipid biosynthesis</keyword>
<comment type="pathway">
    <text evidence="11">Phospholipid metabolism; phosphatidylethanolamine biosynthesis; phosphatidylethanolamine from CDP-diacylglycerol: step 2/2.</text>
</comment>
<dbReference type="AlphaFoldDB" id="A0A0F7X009"/>
<dbReference type="InterPro" id="IPR003817">
    <property type="entry name" value="PS_Dcarbxylase"/>
</dbReference>
<dbReference type="InterPro" id="IPR033177">
    <property type="entry name" value="PSD-B"/>
</dbReference>
<protein>
    <recommendedName>
        <fullName evidence="11">Phosphatidylserine decarboxylase proenzyme</fullName>
        <ecNumber evidence="11">4.1.1.65</ecNumber>
    </recommendedName>
    <component>
        <recommendedName>
            <fullName evidence="11">Phosphatidylserine decarboxylase alpha chain</fullName>
        </recommendedName>
    </component>
    <component>
        <recommendedName>
            <fullName evidence="11">Phosphatidylserine decarboxylase beta chain</fullName>
        </recommendedName>
    </component>
</protein>
<comment type="PTM">
    <text evidence="11">Is synthesized initially as an inactive proenzyme. Formation of the active enzyme involves a self-maturation process in which the active site pyruvoyl group is generated from an internal serine residue via an autocatalytic post-translational modification. Two non-identical subunits are generated from the proenzyme in this reaction, and the pyruvate is formed at the N-terminus of the alpha chain, which is derived from the carboxyl end of the proenzyme. The autoendoproteolytic cleavage occurs by a canonical serine protease mechanism, in which the side chain hydroxyl group of the serine supplies its oxygen atom to form the C-terminus of the beta chain, while the remainder of the serine residue undergoes an oxidative deamination to produce ammonia and the pyruvoyl prosthetic group on the alpha chain. During this reaction, the Ser that is part of the protease active site of the proenzyme becomes the pyruvoyl prosthetic group, which constitutes an essential element of the active site of the mature decarboxylase.</text>
</comment>
<evidence type="ECO:0000256" key="1">
    <source>
        <dbReference type="ARBA" id="ARBA00005189"/>
    </source>
</evidence>
<feature type="chain" id="PRO_5023312898" description="Phosphatidylserine decarboxylase beta chain" evidence="11">
    <location>
        <begin position="1"/>
        <end position="257"/>
    </location>
</feature>
<keyword evidence="5 11" id="KW-0472">Membrane</keyword>
<comment type="subunit">
    <text evidence="11">Heterodimer of a large membrane-associated beta subunit and a small pyruvoyl-containing alpha subunit.</text>
</comment>
<keyword evidence="9 11" id="KW-1208">Phospholipid metabolism</keyword>
<accession>A0A0F7X009</accession>
<dbReference type="EC" id="4.1.1.65" evidence="11"/>
<comment type="similarity">
    <text evidence="11">Belongs to the phosphatidylserine decarboxylase family. PSD-B subfamily. Prokaryotic type II sub-subfamily.</text>
</comment>
<keyword evidence="2 11" id="KW-0444">Lipid biosynthesis</keyword>
<dbReference type="GO" id="GO:0006646">
    <property type="term" value="P:phosphatidylethanolamine biosynthetic process"/>
    <property type="evidence" value="ECO:0007669"/>
    <property type="project" value="UniProtKB-UniRule"/>
</dbReference>